<evidence type="ECO:0000259" key="11">
    <source>
        <dbReference type="Pfam" id="PF22640"/>
    </source>
</evidence>
<protein>
    <recommendedName>
        <fullName evidence="2">mannose-1-phosphate guanylyltransferase</fullName>
        <ecNumber evidence="2">2.7.7.13</ecNumber>
    </recommendedName>
</protein>
<dbReference type="CDD" id="cd02213">
    <property type="entry name" value="cupin_PMI_typeII_C"/>
    <property type="match status" value="1"/>
</dbReference>
<dbReference type="Pfam" id="PF00483">
    <property type="entry name" value="NTP_transferase"/>
    <property type="match status" value="1"/>
</dbReference>
<gene>
    <name evidence="12" type="ORF">GCM10022211_09160</name>
</gene>
<dbReference type="Proteomes" id="UP001501310">
    <property type="component" value="Unassembled WGS sequence"/>
</dbReference>
<keyword evidence="13" id="KW-1185">Reference proteome</keyword>
<proteinExistence type="inferred from homology"/>
<comment type="catalytic activity">
    <reaction evidence="7">
        <text>alpha-D-mannose 1-phosphate + GTP + H(+) = GDP-alpha-D-mannose + diphosphate</text>
        <dbReference type="Rhea" id="RHEA:15229"/>
        <dbReference type="ChEBI" id="CHEBI:15378"/>
        <dbReference type="ChEBI" id="CHEBI:33019"/>
        <dbReference type="ChEBI" id="CHEBI:37565"/>
        <dbReference type="ChEBI" id="CHEBI:57527"/>
        <dbReference type="ChEBI" id="CHEBI:58409"/>
        <dbReference type="EC" id="2.7.7.13"/>
    </reaction>
</comment>
<dbReference type="InterPro" id="IPR001538">
    <property type="entry name" value="Man6P_isomerase-2_C"/>
</dbReference>
<evidence type="ECO:0000256" key="4">
    <source>
        <dbReference type="ARBA" id="ARBA00022695"/>
    </source>
</evidence>
<name>A0ABP7RQN6_9SPHN</name>
<dbReference type="GO" id="GO:0016779">
    <property type="term" value="F:nucleotidyltransferase activity"/>
    <property type="evidence" value="ECO:0007669"/>
    <property type="project" value="UniProtKB-KW"/>
</dbReference>
<evidence type="ECO:0000259" key="10">
    <source>
        <dbReference type="Pfam" id="PF01050"/>
    </source>
</evidence>
<accession>A0ABP7RQN6</accession>
<dbReference type="InterPro" id="IPR011051">
    <property type="entry name" value="RmlC_Cupin_sf"/>
</dbReference>
<comment type="similarity">
    <text evidence="1 8">Belongs to the mannose-6-phosphate isomerase type 2 family.</text>
</comment>
<dbReference type="PANTHER" id="PTHR46390">
    <property type="entry name" value="MANNOSE-1-PHOSPHATE GUANYLYLTRANSFERASE"/>
    <property type="match status" value="1"/>
</dbReference>
<dbReference type="PANTHER" id="PTHR46390:SF1">
    <property type="entry name" value="MANNOSE-1-PHOSPHATE GUANYLYLTRANSFERASE"/>
    <property type="match status" value="1"/>
</dbReference>
<dbReference type="InterPro" id="IPR049577">
    <property type="entry name" value="GMPP_N"/>
</dbReference>
<evidence type="ECO:0000256" key="2">
    <source>
        <dbReference type="ARBA" id="ARBA00012387"/>
    </source>
</evidence>
<keyword evidence="6" id="KW-0342">GTP-binding</keyword>
<dbReference type="InterPro" id="IPR051161">
    <property type="entry name" value="Mannose-6P_isomerase_type2"/>
</dbReference>
<reference evidence="13" key="1">
    <citation type="journal article" date="2019" name="Int. J. Syst. Evol. Microbiol.">
        <title>The Global Catalogue of Microorganisms (GCM) 10K type strain sequencing project: providing services to taxonomists for standard genome sequencing and annotation.</title>
        <authorList>
            <consortium name="The Broad Institute Genomics Platform"/>
            <consortium name="The Broad Institute Genome Sequencing Center for Infectious Disease"/>
            <person name="Wu L."/>
            <person name="Ma J."/>
        </authorList>
    </citation>
    <scope>NUCLEOTIDE SEQUENCE [LARGE SCALE GENOMIC DNA]</scope>
    <source>
        <strain evidence="13">JCM 16603</strain>
    </source>
</reference>
<dbReference type="CDD" id="cd02509">
    <property type="entry name" value="GDP-M1P_Guanylyltransferase"/>
    <property type="match status" value="1"/>
</dbReference>
<comment type="caution">
    <text evidence="12">The sequence shown here is derived from an EMBL/GenBank/DDBJ whole genome shotgun (WGS) entry which is preliminary data.</text>
</comment>
<dbReference type="SUPFAM" id="SSF53448">
    <property type="entry name" value="Nucleotide-diphospho-sugar transferases"/>
    <property type="match status" value="1"/>
</dbReference>
<evidence type="ECO:0000256" key="6">
    <source>
        <dbReference type="ARBA" id="ARBA00023134"/>
    </source>
</evidence>
<feature type="domain" description="Mannose-6-phosphate isomerase type II C-terminal" evidence="10">
    <location>
        <begin position="377"/>
        <end position="485"/>
    </location>
</feature>
<evidence type="ECO:0000256" key="3">
    <source>
        <dbReference type="ARBA" id="ARBA00022679"/>
    </source>
</evidence>
<dbReference type="SUPFAM" id="SSF51182">
    <property type="entry name" value="RmlC-like cupins"/>
    <property type="match status" value="1"/>
</dbReference>
<keyword evidence="12" id="KW-0413">Isomerase</keyword>
<evidence type="ECO:0000313" key="12">
    <source>
        <dbReference type="EMBL" id="GAA4000763.1"/>
    </source>
</evidence>
<dbReference type="Gene3D" id="3.90.550.10">
    <property type="entry name" value="Spore Coat Polysaccharide Biosynthesis Protein SpsA, Chain A"/>
    <property type="match status" value="1"/>
</dbReference>
<dbReference type="InterPro" id="IPR029044">
    <property type="entry name" value="Nucleotide-diphossugar_trans"/>
</dbReference>
<dbReference type="EMBL" id="BAAAZD010000001">
    <property type="protein sequence ID" value="GAA4000763.1"/>
    <property type="molecule type" value="Genomic_DNA"/>
</dbReference>
<evidence type="ECO:0000259" key="9">
    <source>
        <dbReference type="Pfam" id="PF00483"/>
    </source>
</evidence>
<feature type="domain" description="MannoseP isomerase/GMP-like beta-helix" evidence="11">
    <location>
        <begin position="314"/>
        <end position="367"/>
    </location>
</feature>
<dbReference type="InterPro" id="IPR005835">
    <property type="entry name" value="NTP_transferase_dom"/>
</dbReference>
<evidence type="ECO:0000256" key="1">
    <source>
        <dbReference type="ARBA" id="ARBA00006115"/>
    </source>
</evidence>
<dbReference type="InterPro" id="IPR014710">
    <property type="entry name" value="RmlC-like_jellyroll"/>
</dbReference>
<evidence type="ECO:0000256" key="7">
    <source>
        <dbReference type="ARBA" id="ARBA00047343"/>
    </source>
</evidence>
<dbReference type="Gene3D" id="2.60.120.10">
    <property type="entry name" value="Jelly Rolls"/>
    <property type="match status" value="1"/>
</dbReference>
<dbReference type="Pfam" id="PF01050">
    <property type="entry name" value="MannoseP_isomer"/>
    <property type="match status" value="1"/>
</dbReference>
<sequence length="493" mass="52858">MGMRMNDTNLPTTGQAAPANIRPVILCGGSGTRLWPLSRAHFPKQLASFDGGPSLLQNTVTRASGAGFARPMLITAEDQRFLVRDQVEDTSFEAECIILEQQGRNTAPALAVAAQWLAQRAPGEMMLVLPSDHVIDDLPAFHAAIREAVPAVQAGKIVTFGIHPTMPHTGYGYIRVDAGAGNAGVLDVAEFVEKPSLTKAEDYVRSGNYFWNAGIFLFRAEDLLAEMDAHAPGIAAWARAAVDGGATDGTFFRPAEQNEASPIDPISIDYAVMERSTNVAVVPVDMAWSDLGSWNEIWGRAAHDDRGNALHGSAMALDTSNSLLFAGGETTIAALGLDNLIVVAVDGAVLVSSRDRAQDIGAVVKALKASGNAVADQPSVVHRPWGSYQTTDLDERFQTKRIIVRPGAKLSSQLHHHRSEHWVVVSGTAEVTVGEKTFLLHENESTYISAGTVHRLANPGKVPLHLVEVQCGSYLGEDDIVRFDDIYGRAGQG</sequence>
<keyword evidence="3" id="KW-0808">Transferase</keyword>
<dbReference type="EC" id="2.7.7.13" evidence="2"/>
<feature type="domain" description="Nucleotidyl transferase" evidence="9">
    <location>
        <begin position="23"/>
        <end position="302"/>
    </location>
</feature>
<dbReference type="InterPro" id="IPR006375">
    <property type="entry name" value="Man1P_GuaTrfase/Man6P_Isoase"/>
</dbReference>
<keyword evidence="4 12" id="KW-0548">Nucleotidyltransferase</keyword>
<evidence type="ECO:0000256" key="8">
    <source>
        <dbReference type="RuleBase" id="RU004190"/>
    </source>
</evidence>
<dbReference type="InterPro" id="IPR054566">
    <property type="entry name" value="ManC/GMP-like_b-helix"/>
</dbReference>
<dbReference type="NCBIfam" id="TIGR01479">
    <property type="entry name" value="GMP_PMI"/>
    <property type="match status" value="1"/>
</dbReference>
<dbReference type="Pfam" id="PF22640">
    <property type="entry name" value="ManC_GMP_beta-helix"/>
    <property type="match status" value="1"/>
</dbReference>
<evidence type="ECO:0000256" key="5">
    <source>
        <dbReference type="ARBA" id="ARBA00022741"/>
    </source>
</evidence>
<dbReference type="GO" id="GO:0016853">
    <property type="term" value="F:isomerase activity"/>
    <property type="evidence" value="ECO:0007669"/>
    <property type="project" value="UniProtKB-KW"/>
</dbReference>
<evidence type="ECO:0000313" key="13">
    <source>
        <dbReference type="Proteomes" id="UP001501310"/>
    </source>
</evidence>
<organism evidence="12 13">
    <name type="scientific">Sphingomonas humi</name>
    <dbReference type="NCBI Taxonomy" id="335630"/>
    <lineage>
        <taxon>Bacteria</taxon>
        <taxon>Pseudomonadati</taxon>
        <taxon>Pseudomonadota</taxon>
        <taxon>Alphaproteobacteria</taxon>
        <taxon>Sphingomonadales</taxon>
        <taxon>Sphingomonadaceae</taxon>
        <taxon>Sphingomonas</taxon>
    </lineage>
</organism>
<keyword evidence="5" id="KW-0547">Nucleotide-binding</keyword>